<gene>
    <name evidence="2" type="ORF">AWC38_SpisGene24544</name>
</gene>
<evidence type="ECO:0000256" key="1">
    <source>
        <dbReference type="SAM" id="MobiDB-lite"/>
    </source>
</evidence>
<sequence length="273" mass="30803">MPTDGHQASANAGATDRSTQLKPTAQLDFDATNLADSWKRWKQELELYMDLAMSGRDEATKVKLFLYLVGSRRREVYDTMAFEIPASERTLTQVLEAFDGHCNPRKKLICGKVKVFLPYSGPGVAGGRTIILNQDKVYLRRKEVPFMGHVISDKGLQADPAEVKAVSEMPTPTDVASVRREVFVEADHKPLEVIFKKPLHRAPKGLRRMLMRVQFCDVSLAYKKGSTMYLADALSRAYLPYDESQDVASEIESINMTQHIRLKPRTLQEIKEG</sequence>
<proteinExistence type="predicted"/>
<dbReference type="AlphaFoldDB" id="A0A2B4R5Z0"/>
<dbReference type="SUPFAM" id="SSF56672">
    <property type="entry name" value="DNA/RNA polymerases"/>
    <property type="match status" value="1"/>
</dbReference>
<dbReference type="Proteomes" id="UP000225706">
    <property type="component" value="Unassembled WGS sequence"/>
</dbReference>
<dbReference type="EMBL" id="LSMT01002077">
    <property type="protein sequence ID" value="PFX11642.1"/>
    <property type="molecule type" value="Genomic_DNA"/>
</dbReference>
<keyword evidence="3" id="KW-1185">Reference proteome</keyword>
<feature type="region of interest" description="Disordered" evidence="1">
    <location>
        <begin position="1"/>
        <end position="21"/>
    </location>
</feature>
<protein>
    <submittedName>
        <fullName evidence="2">Uncharacterized protein</fullName>
    </submittedName>
</protein>
<name>A0A2B4R5Z0_STYPI</name>
<comment type="caution">
    <text evidence="2">The sequence shown here is derived from an EMBL/GenBank/DDBJ whole genome shotgun (WGS) entry which is preliminary data.</text>
</comment>
<dbReference type="InterPro" id="IPR043502">
    <property type="entry name" value="DNA/RNA_pol_sf"/>
</dbReference>
<dbReference type="STRING" id="50429.A0A2B4R5Z0"/>
<organism evidence="2 3">
    <name type="scientific">Stylophora pistillata</name>
    <name type="common">Smooth cauliflower coral</name>
    <dbReference type="NCBI Taxonomy" id="50429"/>
    <lineage>
        <taxon>Eukaryota</taxon>
        <taxon>Metazoa</taxon>
        <taxon>Cnidaria</taxon>
        <taxon>Anthozoa</taxon>
        <taxon>Hexacorallia</taxon>
        <taxon>Scleractinia</taxon>
        <taxon>Astrocoeniina</taxon>
        <taxon>Pocilloporidae</taxon>
        <taxon>Stylophora</taxon>
    </lineage>
</organism>
<dbReference type="PANTHER" id="PTHR37984:SF8">
    <property type="entry name" value="CCHC-TYPE DOMAIN-CONTAINING PROTEIN"/>
    <property type="match status" value="1"/>
</dbReference>
<reference evidence="3" key="1">
    <citation type="journal article" date="2017" name="bioRxiv">
        <title>Comparative analysis of the genomes of Stylophora pistillata and Acropora digitifera provides evidence for extensive differences between species of corals.</title>
        <authorList>
            <person name="Voolstra C.R."/>
            <person name="Li Y."/>
            <person name="Liew Y.J."/>
            <person name="Baumgarten S."/>
            <person name="Zoccola D."/>
            <person name="Flot J.-F."/>
            <person name="Tambutte S."/>
            <person name="Allemand D."/>
            <person name="Aranda M."/>
        </authorList>
    </citation>
    <scope>NUCLEOTIDE SEQUENCE [LARGE SCALE GENOMIC DNA]</scope>
</reference>
<evidence type="ECO:0000313" key="3">
    <source>
        <dbReference type="Proteomes" id="UP000225706"/>
    </source>
</evidence>
<accession>A0A2B4R5Z0</accession>
<dbReference type="InterPro" id="IPR050951">
    <property type="entry name" value="Retrovirus_Pol_polyprotein"/>
</dbReference>
<evidence type="ECO:0000313" key="2">
    <source>
        <dbReference type="EMBL" id="PFX11642.1"/>
    </source>
</evidence>
<dbReference type="PANTHER" id="PTHR37984">
    <property type="entry name" value="PROTEIN CBG26694"/>
    <property type="match status" value="1"/>
</dbReference>